<evidence type="ECO:0000256" key="6">
    <source>
        <dbReference type="RuleBase" id="RU000481"/>
    </source>
</evidence>
<comment type="cofactor">
    <cofactor evidence="1 6">
        <name>pyridoxal 5'-phosphate</name>
        <dbReference type="ChEBI" id="CHEBI:597326"/>
    </cofactor>
</comment>
<dbReference type="EC" id="2.6.1.-" evidence="6"/>
<evidence type="ECO:0000313" key="8">
    <source>
        <dbReference type="EMBL" id="RMM47942.1"/>
    </source>
</evidence>
<dbReference type="GO" id="GO:0008483">
    <property type="term" value="F:transaminase activity"/>
    <property type="evidence" value="ECO:0007669"/>
    <property type="project" value="UniProtKB-KW"/>
</dbReference>
<dbReference type="PANTHER" id="PTHR46383">
    <property type="entry name" value="ASPARTATE AMINOTRANSFERASE"/>
    <property type="match status" value="1"/>
</dbReference>
<evidence type="ECO:0000256" key="5">
    <source>
        <dbReference type="ARBA" id="ARBA00022898"/>
    </source>
</evidence>
<dbReference type="GO" id="GO:0030170">
    <property type="term" value="F:pyridoxal phosphate binding"/>
    <property type="evidence" value="ECO:0007669"/>
    <property type="project" value="InterPro"/>
</dbReference>
<evidence type="ECO:0000256" key="3">
    <source>
        <dbReference type="ARBA" id="ARBA00022576"/>
    </source>
</evidence>
<evidence type="ECO:0000256" key="4">
    <source>
        <dbReference type="ARBA" id="ARBA00022679"/>
    </source>
</evidence>
<name>A0A3M3EEM0_9PSED</name>
<keyword evidence="3 6" id="KW-0032">Aminotransferase</keyword>
<dbReference type="Pfam" id="PF00155">
    <property type="entry name" value="Aminotran_1_2"/>
    <property type="match status" value="1"/>
</dbReference>
<proteinExistence type="inferred from homology"/>
<dbReference type="AlphaFoldDB" id="A0A3M3EEM0"/>
<comment type="caution">
    <text evidence="8">The sequence shown here is derived from an EMBL/GenBank/DDBJ whole genome shotgun (WGS) entry which is preliminary data.</text>
</comment>
<dbReference type="InterPro" id="IPR015421">
    <property type="entry name" value="PyrdxlP-dep_Trfase_major"/>
</dbReference>
<dbReference type="PANTHER" id="PTHR46383:SF1">
    <property type="entry name" value="ASPARTATE AMINOTRANSFERASE"/>
    <property type="match status" value="1"/>
</dbReference>
<dbReference type="Proteomes" id="UP000270661">
    <property type="component" value="Unassembled WGS sequence"/>
</dbReference>
<evidence type="ECO:0000256" key="1">
    <source>
        <dbReference type="ARBA" id="ARBA00001933"/>
    </source>
</evidence>
<comment type="similarity">
    <text evidence="2 6">Belongs to the class-I pyridoxal-phosphate-dependent aminotransferase family.</text>
</comment>
<evidence type="ECO:0000259" key="7">
    <source>
        <dbReference type="Pfam" id="PF00155"/>
    </source>
</evidence>
<dbReference type="PROSITE" id="PS00105">
    <property type="entry name" value="AA_TRANSFER_CLASS_1"/>
    <property type="match status" value="1"/>
</dbReference>
<gene>
    <name evidence="8" type="ORF">ALQ77_04082</name>
</gene>
<dbReference type="Gene3D" id="3.90.1150.10">
    <property type="entry name" value="Aspartate Aminotransferase, domain 1"/>
    <property type="match status" value="1"/>
</dbReference>
<sequence>MRYSALTQRITGEGAAAWQIHDRALAMREQGRDVLLLSVGDPDFDTPRAIVDAAVDSLRAGDTHYCDVRGLHGLRASIAGRHRRRSGQSVGAEHVTVLPGAQCAVYAVAQCLLDPGDEVILAEPMYVTYEAVFGACGAKVIPVAVCPENAFRVEPADVARLITPRTRALLLNSPNNPSGASLRLPTWQALAQLCIEHDLWLISDEVYSDLLYEGEHISPASLPGMAERTATINSLSKSHAMTGWRIGWVIGPEPLASHLANLSLCMLFGLPEFVQRAALVALETDLPEVAHMHAEYRLRRDLVCAALEGCPGLKPVWPDGGMFVMVDVRQTGLSAQAFAERLLDGYGVSVLAGEAFGPSAAGHIRIGLVVDRVQLAEACRRIALHAANVTGMAGLSNCVDFPSARKESTSGDIPTSGILPCQI</sequence>
<dbReference type="SUPFAM" id="SSF53383">
    <property type="entry name" value="PLP-dependent transferases"/>
    <property type="match status" value="1"/>
</dbReference>
<keyword evidence="4 6" id="KW-0808">Transferase</keyword>
<evidence type="ECO:0000313" key="9">
    <source>
        <dbReference type="Proteomes" id="UP000270661"/>
    </source>
</evidence>
<dbReference type="OrthoDB" id="9803354at2"/>
<dbReference type="InterPro" id="IPR050596">
    <property type="entry name" value="AspAT/PAT-like"/>
</dbReference>
<dbReference type="InterPro" id="IPR015422">
    <property type="entry name" value="PyrdxlP-dep_Trfase_small"/>
</dbReference>
<reference evidence="8 9" key="1">
    <citation type="submission" date="2018-08" db="EMBL/GenBank/DDBJ databases">
        <title>Recombination of ecologically and evolutionarily significant loci maintains genetic cohesion in the Pseudomonas syringae species complex.</title>
        <authorList>
            <person name="Dillon M."/>
            <person name="Thakur S."/>
            <person name="Almeida R.N.D."/>
            <person name="Weir B.S."/>
            <person name="Guttman D.S."/>
        </authorList>
    </citation>
    <scope>NUCLEOTIDE SEQUENCE [LARGE SCALE GENOMIC DNA]</scope>
    <source>
        <strain evidence="8 9">NCPPB2445</strain>
    </source>
</reference>
<dbReference type="Gene3D" id="3.40.640.10">
    <property type="entry name" value="Type I PLP-dependent aspartate aminotransferase-like (Major domain)"/>
    <property type="match status" value="1"/>
</dbReference>
<keyword evidence="5" id="KW-0663">Pyridoxal phosphate</keyword>
<accession>A0A3M3EEM0</accession>
<evidence type="ECO:0000256" key="2">
    <source>
        <dbReference type="ARBA" id="ARBA00007441"/>
    </source>
</evidence>
<protein>
    <recommendedName>
        <fullName evidence="6">Aminotransferase</fullName>
        <ecNumber evidence="6">2.6.1.-</ecNumber>
    </recommendedName>
</protein>
<dbReference type="InterPro" id="IPR004838">
    <property type="entry name" value="NHTrfase_class1_PyrdxlP-BS"/>
</dbReference>
<dbReference type="CDD" id="cd00609">
    <property type="entry name" value="AAT_like"/>
    <property type="match status" value="1"/>
</dbReference>
<dbReference type="FunFam" id="3.40.640.10:FF:000033">
    <property type="entry name" value="Aspartate aminotransferase"/>
    <property type="match status" value="1"/>
</dbReference>
<feature type="domain" description="Aminotransferase class I/classII large" evidence="7">
    <location>
        <begin position="33"/>
        <end position="382"/>
    </location>
</feature>
<dbReference type="InterPro" id="IPR015424">
    <property type="entry name" value="PyrdxlP-dep_Trfase"/>
</dbReference>
<dbReference type="GO" id="GO:0006520">
    <property type="term" value="P:amino acid metabolic process"/>
    <property type="evidence" value="ECO:0007669"/>
    <property type="project" value="InterPro"/>
</dbReference>
<dbReference type="InterPro" id="IPR004839">
    <property type="entry name" value="Aminotransferase_I/II_large"/>
</dbReference>
<organism evidence="8 9">
    <name type="scientific">Pseudomonas corrugata</name>
    <dbReference type="NCBI Taxonomy" id="47879"/>
    <lineage>
        <taxon>Bacteria</taxon>
        <taxon>Pseudomonadati</taxon>
        <taxon>Pseudomonadota</taxon>
        <taxon>Gammaproteobacteria</taxon>
        <taxon>Pseudomonadales</taxon>
        <taxon>Pseudomonadaceae</taxon>
        <taxon>Pseudomonas</taxon>
    </lineage>
</organism>
<dbReference type="EMBL" id="RBOJ01000085">
    <property type="protein sequence ID" value="RMM47942.1"/>
    <property type="molecule type" value="Genomic_DNA"/>
</dbReference>
<keyword evidence="9" id="KW-1185">Reference proteome</keyword>